<feature type="active site" evidence="3">
    <location>
        <position position="104"/>
    </location>
</feature>
<evidence type="ECO:0000313" key="5">
    <source>
        <dbReference type="EMBL" id="TXT13369.1"/>
    </source>
</evidence>
<keyword evidence="6" id="KW-1185">Reference proteome</keyword>
<dbReference type="AlphaFoldDB" id="A0A7D8Z2L1"/>
<dbReference type="OrthoDB" id="10019422at2759"/>
<evidence type="ECO:0000256" key="2">
    <source>
        <dbReference type="ARBA" id="ARBA00023239"/>
    </source>
</evidence>
<dbReference type="Pfam" id="PF02560">
    <property type="entry name" value="Cyanate_lyase"/>
    <property type="match status" value="1"/>
</dbReference>
<dbReference type="InterPro" id="IPR036581">
    <property type="entry name" value="Cyanate_lyase_C_sf"/>
</dbReference>
<dbReference type="InterPro" id="IPR048564">
    <property type="entry name" value="CYNS_N"/>
</dbReference>
<comment type="caution">
    <text evidence="5">The sequence shown here is derived from an EMBL/GenBank/DDBJ whole genome shotgun (WGS) entry which is preliminary data.</text>
</comment>
<dbReference type="SMART" id="SM01116">
    <property type="entry name" value="Cyanate_lyase"/>
    <property type="match status" value="1"/>
</dbReference>
<dbReference type="InterPro" id="IPR008076">
    <property type="entry name" value="Cyanase"/>
</dbReference>
<evidence type="ECO:0000256" key="1">
    <source>
        <dbReference type="ARBA" id="ARBA00003561"/>
    </source>
</evidence>
<dbReference type="PIRSF" id="PIRSF001263">
    <property type="entry name" value="Cyanate_hydratas"/>
    <property type="match status" value="1"/>
</dbReference>
<proteinExistence type="inferred from homology"/>
<evidence type="ECO:0000259" key="4">
    <source>
        <dbReference type="SMART" id="SM01116"/>
    </source>
</evidence>
<comment type="function">
    <text evidence="1 3">Catalyzes the reaction of cyanate with bicarbonate to produce ammonia and carbon dioxide.</text>
</comment>
<name>A0A7D8Z2L1_VANHU</name>
<accession>A0A7D8Z2L1</accession>
<sequence length="178" mass="18870">MTSLHAHSVTLLEAKQRSGLTFAQIAEKVGKEEVWVATVFFGNMYADDETAAKLAAAVGLDDEATIKAVAGKGPASLGVDGMVVRKPSWEGGVPTDPVLYRLYEVIMVHGLSLKAIIQEKFQDGIMSAINFKAKVDRVPDPKGDRVVITLDGKVGGRSAVAAAAAHSSPEISFAVRLH</sequence>
<dbReference type="InterPro" id="IPR003712">
    <property type="entry name" value="Cyanate_lyase_C"/>
</dbReference>
<dbReference type="EMBL" id="QKWK01000002">
    <property type="protein sequence ID" value="TXT13369.1"/>
    <property type="molecule type" value="Genomic_DNA"/>
</dbReference>
<dbReference type="PRINTS" id="PR01693">
    <property type="entry name" value="CYANASE"/>
</dbReference>
<reference evidence="5 6" key="1">
    <citation type="journal article" date="2019" name="PLoS Genet.">
        <title>Convergent evolution of linked mating-type loci in basidiomycete fungi.</title>
        <authorList>
            <person name="Sun S."/>
            <person name="Coelho M.A."/>
            <person name="Heitman J."/>
            <person name="Nowrousian M."/>
        </authorList>
    </citation>
    <scope>NUCLEOTIDE SEQUENCE [LARGE SCALE GENOMIC DNA]</scope>
    <source>
        <strain evidence="5 6">CBS 4282</strain>
    </source>
</reference>
<dbReference type="Pfam" id="PF21291">
    <property type="entry name" value="CYNS_N"/>
    <property type="match status" value="1"/>
</dbReference>
<feature type="active site" evidence="3">
    <location>
        <position position="127"/>
    </location>
</feature>
<dbReference type="InterPro" id="IPR010982">
    <property type="entry name" value="Lambda_DNA-bd_dom_sf"/>
</dbReference>
<evidence type="ECO:0000313" key="6">
    <source>
        <dbReference type="Proteomes" id="UP000473826"/>
    </source>
</evidence>
<dbReference type="GO" id="GO:0008824">
    <property type="term" value="F:cyanate hydratase activity"/>
    <property type="evidence" value="ECO:0007669"/>
    <property type="project" value="UniProtKB-UniRule"/>
</dbReference>
<keyword evidence="2 3" id="KW-0456">Lyase</keyword>
<feature type="active site" evidence="3">
    <location>
        <position position="101"/>
    </location>
</feature>
<dbReference type="SUPFAM" id="SSF55234">
    <property type="entry name" value="Cyanase C-terminal domain"/>
    <property type="match status" value="1"/>
</dbReference>
<comment type="catalytic activity">
    <reaction evidence="3">
        <text>cyanate + hydrogencarbonate + 3 H(+) = NH4(+) + 2 CO2</text>
        <dbReference type="Rhea" id="RHEA:11120"/>
        <dbReference type="ChEBI" id="CHEBI:15378"/>
        <dbReference type="ChEBI" id="CHEBI:16526"/>
        <dbReference type="ChEBI" id="CHEBI:17544"/>
        <dbReference type="ChEBI" id="CHEBI:28938"/>
        <dbReference type="ChEBI" id="CHEBI:29195"/>
        <dbReference type="EC" id="4.2.1.104"/>
    </reaction>
</comment>
<dbReference type="HAMAP" id="MF_00535">
    <property type="entry name" value="Cyanate_hydrat"/>
    <property type="match status" value="1"/>
</dbReference>
<dbReference type="Gene3D" id="1.10.260.40">
    <property type="entry name" value="lambda repressor-like DNA-binding domains"/>
    <property type="match status" value="1"/>
</dbReference>
<feature type="domain" description="Cyanate lyase C-terminal" evidence="4">
    <location>
        <begin position="88"/>
        <end position="160"/>
    </location>
</feature>
<organism evidence="5 6">
    <name type="scientific">Vanrija humicola</name>
    <name type="common">Yeast</name>
    <name type="synonym">Cryptococcus humicola</name>
    <dbReference type="NCBI Taxonomy" id="5417"/>
    <lineage>
        <taxon>Eukaryota</taxon>
        <taxon>Fungi</taxon>
        <taxon>Dikarya</taxon>
        <taxon>Basidiomycota</taxon>
        <taxon>Agaricomycotina</taxon>
        <taxon>Tremellomycetes</taxon>
        <taxon>Trichosporonales</taxon>
        <taxon>Trichosporonaceae</taxon>
        <taxon>Vanrija</taxon>
    </lineage>
</organism>
<gene>
    <name evidence="3" type="primary">cyn1</name>
    <name evidence="5" type="ORF">VHUM_00736</name>
</gene>
<dbReference type="Proteomes" id="UP000473826">
    <property type="component" value="Unassembled WGS sequence"/>
</dbReference>
<evidence type="ECO:0000256" key="3">
    <source>
        <dbReference type="HAMAP-Rule" id="MF_03139"/>
    </source>
</evidence>
<comment type="similarity">
    <text evidence="3">Belongs to the cyanase family.</text>
</comment>
<dbReference type="SUPFAM" id="SSF47413">
    <property type="entry name" value="lambda repressor-like DNA-binding domains"/>
    <property type="match status" value="1"/>
</dbReference>
<dbReference type="CDD" id="cd00559">
    <property type="entry name" value="Cyanase_C"/>
    <property type="match status" value="1"/>
</dbReference>
<protein>
    <recommendedName>
        <fullName evidence="3">Cyanate hydratase</fullName>
        <shortName evidence="3">Cyanase</shortName>
        <ecNumber evidence="3">4.2.1.104</ecNumber>
    </recommendedName>
    <alternativeName>
        <fullName evidence="3">Cyanate hydrolase</fullName>
    </alternativeName>
    <alternativeName>
        <fullName evidence="3">Cyanate lyase</fullName>
    </alternativeName>
</protein>
<dbReference type="NCBIfam" id="TIGR00673">
    <property type="entry name" value="cynS"/>
    <property type="match status" value="1"/>
</dbReference>
<dbReference type="EC" id="4.2.1.104" evidence="3"/>
<dbReference type="GO" id="GO:0003677">
    <property type="term" value="F:DNA binding"/>
    <property type="evidence" value="ECO:0007669"/>
    <property type="project" value="InterPro"/>
</dbReference>
<dbReference type="PANTHER" id="PTHR34186:SF2">
    <property type="entry name" value="CYANATE HYDRATASE"/>
    <property type="match status" value="1"/>
</dbReference>
<dbReference type="Gene3D" id="3.30.1160.10">
    <property type="entry name" value="Cyanate lyase, C-terminal domain"/>
    <property type="match status" value="1"/>
</dbReference>
<dbReference type="PANTHER" id="PTHR34186">
    <property type="entry name" value="CYANATE HYDRATASE"/>
    <property type="match status" value="1"/>
</dbReference>